<keyword evidence="1" id="KW-0004">4Fe-4S</keyword>
<keyword evidence="3" id="KW-0560">Oxidoreductase</keyword>
<dbReference type="SUPFAM" id="SSF54862">
    <property type="entry name" value="4Fe-4S ferredoxins"/>
    <property type="match status" value="2"/>
</dbReference>
<organism evidence="7 8">
    <name type="scientific">Thermanaeromonas toyohensis ToBE</name>
    <dbReference type="NCBI Taxonomy" id="698762"/>
    <lineage>
        <taxon>Bacteria</taxon>
        <taxon>Bacillati</taxon>
        <taxon>Bacillota</taxon>
        <taxon>Clostridia</taxon>
        <taxon>Neomoorellales</taxon>
        <taxon>Neomoorellaceae</taxon>
        <taxon>Thermanaeromonas</taxon>
    </lineage>
</organism>
<sequence>MQIGVFCCRCHGELEEFLDFNFLIEKIKLARGVAWVEIIDQACISPAPTEISRKIKEKGLNRVVIATCSPYLYSGHLFSLAKENGLHPQLVEVANIREQCAWVHPVREQATLKALDLIHMACARVSAVDTNYRVTQKGTPTALVNKLKCDRCKRCLEECPQGAYELDPDGFPSPNPKKCQRCGICVGGCPLQAISLPDFRLEEVAAMINAIDMAEIPEEEPVILGFFCRHDAYPEADRLGRERIPYPANLRIIRVPCSGAVNMSLVTDALSLGIDGVIIAGCRENQCRYKQGNSLVSSRIESLKETLARMMIEPERVRYLALAEVTPFVASIEENLCNGCLTCKQVCPFQAISLCETLSFTSFSFGENQKLISPLVSSKPLPYIDPNLCRGCGICAVACRAGAIKLKGFSDQSILSQIDGRSFPPETAPSQGKGVLPDFLIQYVQELKTIGPNPFRLR</sequence>
<dbReference type="PANTHER" id="PTHR43687:SF1">
    <property type="entry name" value="FERREDOXIN III"/>
    <property type="match status" value="1"/>
</dbReference>
<dbReference type="PROSITE" id="PS00198">
    <property type="entry name" value="4FE4S_FER_1"/>
    <property type="match status" value="3"/>
</dbReference>
<evidence type="ECO:0000256" key="4">
    <source>
        <dbReference type="ARBA" id="ARBA00023004"/>
    </source>
</evidence>
<dbReference type="InterPro" id="IPR050572">
    <property type="entry name" value="Fe-S_Ferredoxin"/>
</dbReference>
<dbReference type="InterPro" id="IPR017896">
    <property type="entry name" value="4Fe4S_Fe-S-bd"/>
</dbReference>
<dbReference type="Gene3D" id="3.30.70.20">
    <property type="match status" value="2"/>
</dbReference>
<dbReference type="AlphaFoldDB" id="A0A1W1W3D0"/>
<dbReference type="GO" id="GO:0046872">
    <property type="term" value="F:metal ion binding"/>
    <property type="evidence" value="ECO:0007669"/>
    <property type="project" value="UniProtKB-KW"/>
</dbReference>
<keyword evidence="8" id="KW-1185">Reference proteome</keyword>
<dbReference type="EMBL" id="LT838272">
    <property type="protein sequence ID" value="SMB99881.1"/>
    <property type="molecule type" value="Genomic_DNA"/>
</dbReference>
<dbReference type="Pfam" id="PF02662">
    <property type="entry name" value="FlpD"/>
    <property type="match status" value="1"/>
</dbReference>
<dbReference type="GO" id="GO:0051539">
    <property type="term" value="F:4 iron, 4 sulfur cluster binding"/>
    <property type="evidence" value="ECO:0007669"/>
    <property type="project" value="UniProtKB-KW"/>
</dbReference>
<dbReference type="InterPro" id="IPR017900">
    <property type="entry name" value="4Fe4S_Fe_S_CS"/>
</dbReference>
<evidence type="ECO:0000256" key="1">
    <source>
        <dbReference type="ARBA" id="ARBA00022485"/>
    </source>
</evidence>
<evidence type="ECO:0000313" key="7">
    <source>
        <dbReference type="EMBL" id="SMB99881.1"/>
    </source>
</evidence>
<evidence type="ECO:0000256" key="3">
    <source>
        <dbReference type="ARBA" id="ARBA00023002"/>
    </source>
</evidence>
<dbReference type="InterPro" id="IPR003813">
    <property type="entry name" value="MvhD/FlpD"/>
</dbReference>
<feature type="domain" description="4Fe-4S ferredoxin-type" evidence="6">
    <location>
        <begin position="170"/>
        <end position="199"/>
    </location>
</feature>
<evidence type="ECO:0000256" key="5">
    <source>
        <dbReference type="ARBA" id="ARBA00023014"/>
    </source>
</evidence>
<dbReference type="RefSeq" id="WP_084666783.1">
    <property type="nucleotide sequence ID" value="NZ_LT838272.1"/>
</dbReference>
<feature type="domain" description="4Fe-4S ferredoxin-type" evidence="6">
    <location>
        <begin position="328"/>
        <end position="357"/>
    </location>
</feature>
<keyword evidence="4" id="KW-0408">Iron</keyword>
<feature type="domain" description="4Fe-4S ferredoxin-type" evidence="6">
    <location>
        <begin position="140"/>
        <end position="169"/>
    </location>
</feature>
<dbReference type="GO" id="GO:0016491">
    <property type="term" value="F:oxidoreductase activity"/>
    <property type="evidence" value="ECO:0007669"/>
    <property type="project" value="UniProtKB-KW"/>
</dbReference>
<gene>
    <name evidence="7" type="ORF">SAMN00808754_3133</name>
</gene>
<evidence type="ECO:0000256" key="2">
    <source>
        <dbReference type="ARBA" id="ARBA00022723"/>
    </source>
</evidence>
<dbReference type="OrthoDB" id="9758544at2"/>
<dbReference type="Proteomes" id="UP000192569">
    <property type="component" value="Chromosome I"/>
</dbReference>
<feature type="domain" description="4Fe-4S ferredoxin-type" evidence="6">
    <location>
        <begin position="380"/>
        <end position="409"/>
    </location>
</feature>
<dbReference type="Pfam" id="PF13187">
    <property type="entry name" value="Fer4_9"/>
    <property type="match status" value="1"/>
</dbReference>
<proteinExistence type="predicted"/>
<keyword evidence="2" id="KW-0479">Metal-binding</keyword>
<dbReference type="PROSITE" id="PS51379">
    <property type="entry name" value="4FE4S_FER_2"/>
    <property type="match status" value="4"/>
</dbReference>
<evidence type="ECO:0000259" key="6">
    <source>
        <dbReference type="PROSITE" id="PS51379"/>
    </source>
</evidence>
<reference evidence="7 8" key="1">
    <citation type="submission" date="2017-04" db="EMBL/GenBank/DDBJ databases">
        <authorList>
            <person name="Afonso C.L."/>
            <person name="Miller P.J."/>
            <person name="Scott M.A."/>
            <person name="Spackman E."/>
            <person name="Goraichik I."/>
            <person name="Dimitrov K.M."/>
            <person name="Suarez D.L."/>
            <person name="Swayne D.E."/>
        </authorList>
    </citation>
    <scope>NUCLEOTIDE SEQUENCE [LARGE SCALE GENOMIC DNA]</scope>
    <source>
        <strain evidence="7 8">ToBE</strain>
    </source>
</reference>
<dbReference type="Pfam" id="PF00037">
    <property type="entry name" value="Fer4"/>
    <property type="match status" value="2"/>
</dbReference>
<dbReference type="STRING" id="698762.SAMN00808754_3133"/>
<keyword evidence="5" id="KW-0411">Iron-sulfur</keyword>
<protein>
    <submittedName>
        <fullName evidence="7">Coenzyme F420-reducing hydrogenase, delta subunit</fullName>
    </submittedName>
</protein>
<accession>A0A1W1W3D0</accession>
<evidence type="ECO:0000313" key="8">
    <source>
        <dbReference type="Proteomes" id="UP000192569"/>
    </source>
</evidence>
<dbReference type="PANTHER" id="PTHR43687">
    <property type="entry name" value="ADENYLYLSULFATE REDUCTASE, BETA SUBUNIT"/>
    <property type="match status" value="1"/>
</dbReference>
<name>A0A1W1W3D0_9FIRM</name>